<dbReference type="OrthoDB" id="1804207at2"/>
<feature type="signal peptide" evidence="4">
    <location>
        <begin position="1"/>
        <end position="26"/>
    </location>
</feature>
<dbReference type="AlphaFoldDB" id="A0A1G5S2J3"/>
<keyword evidence="2" id="KW-0789">Thiol protease inhibitor</keyword>
<evidence type="ECO:0000256" key="2">
    <source>
        <dbReference type="ARBA" id="ARBA00022704"/>
    </source>
</evidence>
<dbReference type="RefSeq" id="WP_092590938.1">
    <property type="nucleotide sequence ID" value="NZ_FMWL01000009.1"/>
</dbReference>
<name>A0A1G5S2J3_9FIRM</name>
<dbReference type="GO" id="GO:0004869">
    <property type="term" value="F:cysteine-type endopeptidase inhibitor activity"/>
    <property type="evidence" value="ECO:0007669"/>
    <property type="project" value="UniProtKB-KW"/>
</dbReference>
<evidence type="ECO:0000313" key="7">
    <source>
        <dbReference type="Proteomes" id="UP000199208"/>
    </source>
</evidence>
<dbReference type="PROSITE" id="PS51272">
    <property type="entry name" value="SLH"/>
    <property type="match status" value="2"/>
</dbReference>
<reference evidence="6 7" key="1">
    <citation type="submission" date="2016-10" db="EMBL/GenBank/DDBJ databases">
        <authorList>
            <person name="de Groot N.N."/>
        </authorList>
    </citation>
    <scope>NUCLEOTIDE SEQUENCE [LARGE SCALE GENOMIC DNA]</scope>
    <source>
        <strain evidence="6 7">DSM 2784</strain>
    </source>
</reference>
<keyword evidence="7" id="KW-1185">Reference proteome</keyword>
<dbReference type="EMBL" id="FMWL01000009">
    <property type="protein sequence ID" value="SCZ79789.1"/>
    <property type="molecule type" value="Genomic_DNA"/>
</dbReference>
<organism evidence="6 7">
    <name type="scientific">Acidaminobacter hydrogenoformans DSM 2784</name>
    <dbReference type="NCBI Taxonomy" id="1120920"/>
    <lineage>
        <taxon>Bacteria</taxon>
        <taxon>Bacillati</taxon>
        <taxon>Bacillota</taxon>
        <taxon>Clostridia</taxon>
        <taxon>Peptostreptococcales</taxon>
        <taxon>Acidaminobacteraceae</taxon>
        <taxon>Acidaminobacter</taxon>
    </lineage>
</organism>
<dbReference type="PANTHER" id="PTHR36530">
    <property type="entry name" value="INHIBITOR OF CYSTEINE PEPTIDASE"/>
    <property type="match status" value="1"/>
</dbReference>
<gene>
    <name evidence="6" type="ORF">SAMN03080599_01929</name>
</gene>
<evidence type="ECO:0000256" key="3">
    <source>
        <dbReference type="ARBA" id="ARBA00022737"/>
    </source>
</evidence>
<dbReference type="Proteomes" id="UP000199208">
    <property type="component" value="Unassembled WGS sequence"/>
</dbReference>
<keyword evidence="1" id="KW-0646">Protease inhibitor</keyword>
<evidence type="ECO:0000313" key="6">
    <source>
        <dbReference type="EMBL" id="SCZ79789.1"/>
    </source>
</evidence>
<dbReference type="InterPro" id="IPR001119">
    <property type="entry name" value="SLH_dom"/>
</dbReference>
<feature type="domain" description="SLH" evidence="5">
    <location>
        <begin position="240"/>
        <end position="302"/>
    </location>
</feature>
<proteinExistence type="predicted"/>
<keyword evidence="3" id="KW-0677">Repeat</keyword>
<dbReference type="PANTHER" id="PTHR36530:SF1">
    <property type="entry name" value="AMOEBIASIN-1"/>
    <property type="match status" value="1"/>
</dbReference>
<feature type="domain" description="SLH" evidence="5">
    <location>
        <begin position="114"/>
        <end position="177"/>
    </location>
</feature>
<feature type="chain" id="PRO_5011752224" evidence="4">
    <location>
        <begin position="27"/>
        <end position="409"/>
    </location>
</feature>
<dbReference type="Pfam" id="PF00395">
    <property type="entry name" value="SLH"/>
    <property type="match status" value="2"/>
</dbReference>
<protein>
    <submittedName>
        <fullName evidence="6">Predicted secreted protein</fullName>
    </submittedName>
</protein>
<dbReference type="SUPFAM" id="SSF141066">
    <property type="entry name" value="ICP-like"/>
    <property type="match status" value="1"/>
</dbReference>
<dbReference type="InterPro" id="IPR052781">
    <property type="entry name" value="Cys_protease_inhibitor_I42"/>
</dbReference>
<keyword evidence="4" id="KW-0732">Signal</keyword>
<evidence type="ECO:0000256" key="1">
    <source>
        <dbReference type="ARBA" id="ARBA00022690"/>
    </source>
</evidence>
<accession>A0A1G5S2J3</accession>
<evidence type="ECO:0000259" key="5">
    <source>
        <dbReference type="PROSITE" id="PS51272"/>
    </source>
</evidence>
<dbReference type="STRING" id="1120920.SAMN03080599_01929"/>
<dbReference type="InterPro" id="IPR036331">
    <property type="entry name" value="Chagasin-like_sf"/>
</dbReference>
<dbReference type="Gene3D" id="2.60.40.2020">
    <property type="match status" value="1"/>
</dbReference>
<sequence>MRKLCGVILIFSMVLMALAAGTPVLAAETTGGTGSGAENPVLDRDRIQDMTGCGTQPMIQERDQDRVQALTEAQLLFRSQLRAQLLLSSETQLQLQERLEQAHRIQVGDQPENAYRQHFSDIEEHWAREHIRWAYLWGLVNGYPDGSFKPQGNITALEGVFMVSHLVRDLKGIEPYTALDMEIDWTVIPEWAREALREQTALRIMNQTQTYDQSPLNRYQIAVMLAKALELQKSEGPGAGVPFSDFEQIPGEGRGYVLALWNLGLIAGDNGKFEPERLVTRAEAAAMLMNVIDLLDVTPPEFVVSEDWKTLTLTLEENPSTGYSWGYSLSVEGILALESDAYVAGETSENVVGAGGHHTWTFKVFEQGCVRLTFQYYRPWEAPETAVETRIYAVNVGEDGLVESVRRIQ</sequence>
<dbReference type="Pfam" id="PF09394">
    <property type="entry name" value="Inhibitor_I42"/>
    <property type="match status" value="1"/>
</dbReference>
<dbReference type="InterPro" id="IPR018990">
    <property type="entry name" value="Prot_inh_I42_chagasin"/>
</dbReference>
<evidence type="ECO:0000256" key="4">
    <source>
        <dbReference type="SAM" id="SignalP"/>
    </source>
</evidence>